<evidence type="ECO:0000256" key="5">
    <source>
        <dbReference type="ARBA" id="ARBA00018679"/>
    </source>
</evidence>
<evidence type="ECO:0000256" key="1">
    <source>
        <dbReference type="ARBA" id="ARBA00001933"/>
    </source>
</evidence>
<dbReference type="GO" id="GO:0030170">
    <property type="term" value="F:pyridoxal phosphate binding"/>
    <property type="evidence" value="ECO:0007669"/>
    <property type="project" value="InterPro"/>
</dbReference>
<evidence type="ECO:0000313" key="16">
    <source>
        <dbReference type="Proteomes" id="UP001177258"/>
    </source>
</evidence>
<evidence type="ECO:0000256" key="11">
    <source>
        <dbReference type="PIRSR" id="PIRSR604450-51"/>
    </source>
</evidence>
<dbReference type="EMBL" id="JAUPEV010000004">
    <property type="protein sequence ID" value="MDO7253026.1"/>
    <property type="molecule type" value="Genomic_DNA"/>
</dbReference>
<name>A0AA90TEV0_9HELI</name>
<evidence type="ECO:0000256" key="4">
    <source>
        <dbReference type="ARBA" id="ARBA00013028"/>
    </source>
</evidence>
<evidence type="ECO:0000259" key="12">
    <source>
        <dbReference type="Pfam" id="PF00291"/>
    </source>
</evidence>
<proteinExistence type="inferred from homology"/>
<dbReference type="InterPro" id="IPR029144">
    <property type="entry name" value="Thr_synth_N"/>
</dbReference>
<dbReference type="EC" id="4.2.3.1" evidence="4 10"/>
<evidence type="ECO:0000256" key="8">
    <source>
        <dbReference type="ARBA" id="ARBA00022898"/>
    </source>
</evidence>
<keyword evidence="6" id="KW-0028">Amino-acid biosynthesis</keyword>
<dbReference type="Proteomes" id="UP001177258">
    <property type="component" value="Unassembled WGS sequence"/>
</dbReference>
<evidence type="ECO:0000256" key="10">
    <source>
        <dbReference type="NCBIfam" id="TIGR00260"/>
    </source>
</evidence>
<evidence type="ECO:0000256" key="3">
    <source>
        <dbReference type="ARBA" id="ARBA00005517"/>
    </source>
</evidence>
<keyword evidence="8 11" id="KW-0663">Pyridoxal phosphate</keyword>
<dbReference type="Gene3D" id="3.40.50.1100">
    <property type="match status" value="2"/>
</dbReference>
<evidence type="ECO:0000256" key="2">
    <source>
        <dbReference type="ARBA" id="ARBA00004979"/>
    </source>
</evidence>
<accession>A0AA90TEV0</accession>
<dbReference type="AlphaFoldDB" id="A0AA90TEV0"/>
<evidence type="ECO:0000256" key="9">
    <source>
        <dbReference type="ARBA" id="ARBA00049144"/>
    </source>
</evidence>
<dbReference type="GO" id="GO:0005737">
    <property type="term" value="C:cytoplasm"/>
    <property type="evidence" value="ECO:0007669"/>
    <property type="project" value="TreeGrafter"/>
</dbReference>
<dbReference type="InterPro" id="IPR000634">
    <property type="entry name" value="Ser/Thr_deHydtase_PyrdxlP-BS"/>
</dbReference>
<comment type="similarity">
    <text evidence="3">Belongs to the threonine synthase family.</text>
</comment>
<keyword evidence="17" id="KW-1185">Reference proteome</keyword>
<comment type="catalytic activity">
    <reaction evidence="9">
        <text>O-phospho-L-homoserine + H2O = L-threonine + phosphate</text>
        <dbReference type="Rhea" id="RHEA:10840"/>
        <dbReference type="ChEBI" id="CHEBI:15377"/>
        <dbReference type="ChEBI" id="CHEBI:43474"/>
        <dbReference type="ChEBI" id="CHEBI:57590"/>
        <dbReference type="ChEBI" id="CHEBI:57926"/>
        <dbReference type="EC" id="4.2.3.1"/>
    </reaction>
</comment>
<dbReference type="SUPFAM" id="SSF53686">
    <property type="entry name" value="Tryptophan synthase beta subunit-like PLP-dependent enzymes"/>
    <property type="match status" value="1"/>
</dbReference>
<feature type="domain" description="Threonine synthase N-terminal" evidence="13">
    <location>
        <begin position="11"/>
        <end position="74"/>
    </location>
</feature>
<comment type="cofactor">
    <cofactor evidence="1 11">
        <name>pyridoxal 5'-phosphate</name>
        <dbReference type="ChEBI" id="CHEBI:597326"/>
    </cofactor>
</comment>
<feature type="domain" description="Tryptophan synthase beta chain-like PALP" evidence="12">
    <location>
        <begin position="95"/>
        <end position="404"/>
    </location>
</feature>
<dbReference type="PANTHER" id="PTHR43515">
    <property type="entry name" value="THREONINE SYNTHASE-LIKE 1"/>
    <property type="match status" value="1"/>
</dbReference>
<evidence type="ECO:0000259" key="13">
    <source>
        <dbReference type="Pfam" id="PF14821"/>
    </source>
</evidence>
<keyword evidence="7" id="KW-0791">Threonine biosynthesis</keyword>
<dbReference type="PANTHER" id="PTHR43515:SF1">
    <property type="entry name" value="THREONINE SYNTHASE-LIKE 1"/>
    <property type="match status" value="1"/>
</dbReference>
<comment type="pathway">
    <text evidence="2">Amino-acid biosynthesis; L-threonine biosynthesis; L-threonine from L-aspartate: step 5/5.</text>
</comment>
<dbReference type="Pfam" id="PF14821">
    <property type="entry name" value="Thr_synth_N"/>
    <property type="match status" value="1"/>
</dbReference>
<evidence type="ECO:0000313" key="14">
    <source>
        <dbReference type="EMBL" id="MDO7253026.1"/>
    </source>
</evidence>
<gene>
    <name evidence="15" type="primary">thrC</name>
    <name evidence="14" type="ORF">Q5I04_03765</name>
    <name evidence="15" type="ORF">Q5I06_04240</name>
</gene>
<protein>
    <recommendedName>
        <fullName evidence="5 10">Threonine synthase</fullName>
        <ecNumber evidence="4 10">4.2.3.1</ecNumber>
    </recommendedName>
</protein>
<dbReference type="Gene3D" id="3.90.1380.10">
    <property type="entry name" value="Threonine synthase, N-terminal domain"/>
    <property type="match status" value="1"/>
</dbReference>
<dbReference type="NCBIfam" id="TIGR00260">
    <property type="entry name" value="thrC"/>
    <property type="match status" value="1"/>
</dbReference>
<dbReference type="EMBL" id="JAUYZK010000005">
    <property type="protein sequence ID" value="MDP2538985.1"/>
    <property type="molecule type" value="Genomic_DNA"/>
</dbReference>
<evidence type="ECO:0000256" key="6">
    <source>
        <dbReference type="ARBA" id="ARBA00022605"/>
    </source>
</evidence>
<evidence type="ECO:0000313" key="17">
    <source>
        <dbReference type="Proteomes" id="UP001240777"/>
    </source>
</evidence>
<dbReference type="GO" id="GO:0009088">
    <property type="term" value="P:threonine biosynthetic process"/>
    <property type="evidence" value="ECO:0007669"/>
    <property type="project" value="UniProtKB-UniRule"/>
</dbReference>
<keyword evidence="15" id="KW-0456">Lyase</keyword>
<reference evidence="14" key="2">
    <citation type="submission" date="2023-07" db="EMBL/GenBank/DDBJ databases">
        <authorList>
            <person name="Aydin F."/>
            <person name="Tarhane S."/>
            <person name="Saticioglu I.B."/>
            <person name="Karakaya E."/>
            <person name="Abay S."/>
            <person name="Guran O."/>
            <person name="Bozkurt E."/>
            <person name="Uzum N."/>
            <person name="Olgun K."/>
            <person name="Jablonski D."/>
        </authorList>
    </citation>
    <scope>NUCLEOTIDE SEQUENCE</scope>
    <source>
        <strain evidence="14">Faydin-H75</strain>
    </source>
</reference>
<dbReference type="CDD" id="cd01560">
    <property type="entry name" value="Thr-synth_2"/>
    <property type="match status" value="1"/>
</dbReference>
<evidence type="ECO:0000256" key="7">
    <source>
        <dbReference type="ARBA" id="ARBA00022697"/>
    </source>
</evidence>
<evidence type="ECO:0000313" key="15">
    <source>
        <dbReference type="EMBL" id="MDP2538985.1"/>
    </source>
</evidence>
<dbReference type="InterPro" id="IPR036052">
    <property type="entry name" value="TrpB-like_PALP_sf"/>
</dbReference>
<organism evidence="15 16">
    <name type="scientific">Helicobacter cappadocius</name>
    <dbReference type="NCBI Taxonomy" id="3063998"/>
    <lineage>
        <taxon>Bacteria</taxon>
        <taxon>Pseudomonadati</taxon>
        <taxon>Campylobacterota</taxon>
        <taxon>Epsilonproteobacteria</taxon>
        <taxon>Campylobacterales</taxon>
        <taxon>Helicobacteraceae</taxon>
        <taxon>Helicobacter</taxon>
    </lineage>
</organism>
<reference evidence="15 17" key="1">
    <citation type="submission" date="2023-07" db="EMBL/GenBank/DDBJ databases">
        <title>Unpublished Manusciprt.</title>
        <authorList>
            <person name="Aydin F."/>
            <person name="Tarhane S."/>
            <person name="Saticioglu I.B."/>
            <person name="Karakaya E."/>
            <person name="Abay S."/>
            <person name="Guran O."/>
            <person name="Bozkurt E."/>
            <person name="Uzum N."/>
            <person name="Olgun K."/>
            <person name="Jablonski D."/>
        </authorList>
    </citation>
    <scope>NUCLEOTIDE SEQUENCE</scope>
    <source>
        <strain evidence="17">faydin-H75</strain>
        <strain evidence="15">Faydin-H76</strain>
    </source>
</reference>
<dbReference type="InterPro" id="IPR004450">
    <property type="entry name" value="Thr_synthase-like"/>
</dbReference>
<feature type="modified residue" description="N6-(pyridoxal phosphate)lysine" evidence="11">
    <location>
        <position position="113"/>
    </location>
</feature>
<dbReference type="InterPro" id="IPR037158">
    <property type="entry name" value="Thr_synth_N_sf"/>
</dbReference>
<reference evidence="14 16" key="3">
    <citation type="journal article" date="2024" name="Syst. Appl. Microbiol.">
        <title>Helicobacter cappadocius sp. nov., from lizards: The first psychrotrophic Helicobacter species.</title>
        <authorList>
            <person name="Aydin F."/>
            <person name="Tarhane S."/>
            <person name="Karakaya E."/>
            <person name="Abay S."/>
            <person name="Kayman T."/>
            <person name="Guran O."/>
            <person name="Bozkurt E."/>
            <person name="Uzum N."/>
            <person name="Avci A."/>
            <person name="Olgun K."/>
            <person name="Jablonski D."/>
            <person name="Guran C."/>
            <person name="Burcin Saticioglu I."/>
        </authorList>
    </citation>
    <scope>NUCLEOTIDE SEQUENCE [LARGE SCALE GENOMIC DNA]</scope>
    <source>
        <strain evidence="14">Faydin-H75</strain>
        <strain evidence="16">faydin-H76</strain>
    </source>
</reference>
<dbReference type="Proteomes" id="UP001240777">
    <property type="component" value="Unassembled WGS sequence"/>
</dbReference>
<comment type="caution">
    <text evidence="15">The sequence shown here is derived from an EMBL/GenBank/DDBJ whole genome shotgun (WGS) entry which is preliminary data.</text>
</comment>
<dbReference type="GO" id="GO:0004795">
    <property type="term" value="F:threonine synthase activity"/>
    <property type="evidence" value="ECO:0007669"/>
    <property type="project" value="UniProtKB-UniRule"/>
</dbReference>
<dbReference type="InterPro" id="IPR001926">
    <property type="entry name" value="TrpB-like_PALP"/>
</dbReference>
<dbReference type="Pfam" id="PF00291">
    <property type="entry name" value="PALP"/>
    <property type="match status" value="1"/>
</dbReference>
<sequence>MNVFTQTRSNTDNQIKKIDFQEAILNPSAPLGGLYTLENIPKINFEEFTDLQYNELTEAIFSELGFSLDRDVLKQALHSYENFDNPKNPAPLVQIKENLYSQELYHGPTRAFKDMALQPFGVIFSNLAKKKNKKYLILAATSGDTGPATLQSFANQDNICVVCLYPKGGTSDVQELQMITQNAKNLKIFGINGNFDDAQSTLKNLLSDEDFKTKLEKKSIYLSAANSVNFGRIAFQIIYHIWGYLNLVKNTQIKFGEEIYIIIPSGNFGNALGAFYAKKMGLPIKKIIISSNPNNILTEFIQTGIYNIKDKTLIKSYSPAMDILKSSNVERVLFALFGSKRTYELMNNLEQYFSYELLPDELEKLQTYFSATFCSDRECLEYIKKSFDMGYLLDPHTATTLKGVDEFCKNTPTVICSTAEWTKFAPNVIEAIFSKRLNDKEAITFMCEQKQLKIPDSIKNLFSKPIIHSQILQQNNIKSEILKWLDK</sequence>
<dbReference type="PROSITE" id="PS00165">
    <property type="entry name" value="DEHYDRATASE_SER_THR"/>
    <property type="match status" value="1"/>
</dbReference>
<dbReference type="RefSeq" id="WP_305516866.1">
    <property type="nucleotide sequence ID" value="NZ_JAUPEV010000004.1"/>
</dbReference>